<organism evidence="7 8">
    <name type="scientific">Pseudomonas matsuisoli</name>
    <dbReference type="NCBI Taxonomy" id="1515666"/>
    <lineage>
        <taxon>Bacteria</taxon>
        <taxon>Pseudomonadati</taxon>
        <taxon>Pseudomonadota</taxon>
        <taxon>Gammaproteobacteria</taxon>
        <taxon>Pseudomonadales</taxon>
        <taxon>Pseudomonadaceae</taxon>
        <taxon>Pseudomonas</taxon>
    </lineage>
</organism>
<dbReference type="SMART" id="SM00220">
    <property type="entry name" value="S_TKc"/>
    <property type="match status" value="1"/>
</dbReference>
<evidence type="ECO:0000256" key="1">
    <source>
        <dbReference type="ARBA" id="ARBA00022679"/>
    </source>
</evidence>
<dbReference type="PROSITE" id="PS00108">
    <property type="entry name" value="PROTEIN_KINASE_ST"/>
    <property type="match status" value="1"/>
</dbReference>
<comment type="caution">
    <text evidence="7">The sequence shown here is derived from an EMBL/GenBank/DDBJ whole genome shotgun (WGS) entry which is preliminary data.</text>
</comment>
<dbReference type="PROSITE" id="PS50011">
    <property type="entry name" value="PROTEIN_KINASE_DOM"/>
    <property type="match status" value="1"/>
</dbReference>
<feature type="domain" description="Protein kinase" evidence="6">
    <location>
        <begin position="56"/>
        <end position="322"/>
    </location>
</feature>
<dbReference type="GO" id="GO:0004674">
    <property type="term" value="F:protein serine/threonine kinase activity"/>
    <property type="evidence" value="ECO:0007669"/>
    <property type="project" value="UniProtKB-KW"/>
</dbReference>
<dbReference type="Pfam" id="PF00069">
    <property type="entry name" value="Pkinase"/>
    <property type="match status" value="1"/>
</dbReference>
<feature type="binding site" evidence="5">
    <location>
        <position position="91"/>
    </location>
    <ligand>
        <name>ATP</name>
        <dbReference type="ChEBI" id="CHEBI:30616"/>
    </ligand>
</feature>
<dbReference type="Gene3D" id="1.10.510.10">
    <property type="entry name" value="Transferase(Phosphotransferase) domain 1"/>
    <property type="match status" value="1"/>
</dbReference>
<gene>
    <name evidence="7" type="ORF">GCM10009304_13590</name>
</gene>
<evidence type="ECO:0000313" key="7">
    <source>
        <dbReference type="EMBL" id="GGJ89281.1"/>
    </source>
</evidence>
<keyword evidence="2 5" id="KW-0547">Nucleotide-binding</keyword>
<dbReference type="Proteomes" id="UP000635983">
    <property type="component" value="Unassembled WGS sequence"/>
</dbReference>
<dbReference type="GO" id="GO:0005524">
    <property type="term" value="F:ATP binding"/>
    <property type="evidence" value="ECO:0007669"/>
    <property type="project" value="UniProtKB-UniRule"/>
</dbReference>
<dbReference type="EMBL" id="BMPO01000003">
    <property type="protein sequence ID" value="GGJ89281.1"/>
    <property type="molecule type" value="Genomic_DNA"/>
</dbReference>
<keyword evidence="8" id="KW-1185">Reference proteome</keyword>
<dbReference type="InterPro" id="IPR000719">
    <property type="entry name" value="Prot_kinase_dom"/>
</dbReference>
<dbReference type="CDD" id="cd14014">
    <property type="entry name" value="STKc_PknB_like"/>
    <property type="match status" value="1"/>
</dbReference>
<dbReference type="InterPro" id="IPR017441">
    <property type="entry name" value="Protein_kinase_ATP_BS"/>
</dbReference>
<evidence type="ECO:0000256" key="4">
    <source>
        <dbReference type="ARBA" id="ARBA00022840"/>
    </source>
</evidence>
<dbReference type="PANTHER" id="PTHR43289">
    <property type="entry name" value="MITOGEN-ACTIVATED PROTEIN KINASE KINASE KINASE 20-RELATED"/>
    <property type="match status" value="1"/>
</dbReference>
<dbReference type="InterPro" id="IPR008271">
    <property type="entry name" value="Ser/Thr_kinase_AS"/>
</dbReference>
<reference evidence="7" key="1">
    <citation type="journal article" date="2014" name="Int. J. Syst. Evol. Microbiol.">
        <title>Complete genome sequence of Corynebacterium casei LMG S-19264T (=DSM 44701T), isolated from a smear-ripened cheese.</title>
        <authorList>
            <consortium name="US DOE Joint Genome Institute (JGI-PGF)"/>
            <person name="Walter F."/>
            <person name="Albersmeier A."/>
            <person name="Kalinowski J."/>
            <person name="Ruckert C."/>
        </authorList>
    </citation>
    <scope>NUCLEOTIDE SEQUENCE</scope>
    <source>
        <strain evidence="7">JCM 30078</strain>
    </source>
</reference>
<evidence type="ECO:0000313" key="8">
    <source>
        <dbReference type="Proteomes" id="UP000635983"/>
    </source>
</evidence>
<proteinExistence type="predicted"/>
<dbReference type="PANTHER" id="PTHR43289:SF6">
    <property type="entry name" value="SERINE_THREONINE-PROTEIN KINASE NEKL-3"/>
    <property type="match status" value="1"/>
</dbReference>
<dbReference type="InterPro" id="IPR011009">
    <property type="entry name" value="Kinase-like_dom_sf"/>
</dbReference>
<dbReference type="Gene3D" id="3.30.200.20">
    <property type="entry name" value="Phosphorylase Kinase, domain 1"/>
    <property type="match status" value="1"/>
</dbReference>
<evidence type="ECO:0000256" key="2">
    <source>
        <dbReference type="ARBA" id="ARBA00022741"/>
    </source>
</evidence>
<evidence type="ECO:0000256" key="5">
    <source>
        <dbReference type="PROSITE-ProRule" id="PRU10141"/>
    </source>
</evidence>
<keyword evidence="7" id="KW-0723">Serine/threonine-protein kinase</keyword>
<dbReference type="SUPFAM" id="SSF56112">
    <property type="entry name" value="Protein kinase-like (PK-like)"/>
    <property type="match status" value="1"/>
</dbReference>
<keyword evidence="4 5" id="KW-0067">ATP-binding</keyword>
<sequence>MNTHATASVDSPIAEEPDALTYYAFASEERPEAEAPKDLSTRRHIGEMPTVLAGRYRIERLLGIGGMGAVYRARDLLREQFGDPSPYLAIKTLTDDFADYPDAGALLYTEFALTTQLNHPGVIKLFEFHVDTASQRAFITLESLQGRTLDHTLKENPEGLSWETAQAITSELLAALAYSHRKGILHGDLKPSNIMLTPDGVRLFDYGLGRAQNGVLEGLPQISRDRFAAWTPRYAALELIEGGMLSEATDTYAIACVIYELCSGRHPYRRLNAKQARNMELDKQLEKPECLPEPCWKALRAALSLAASDRKIAVEGLAQAFETRRGSSLERYFGFFCR</sequence>
<reference evidence="7" key="2">
    <citation type="submission" date="2020-09" db="EMBL/GenBank/DDBJ databases">
        <authorList>
            <person name="Sun Q."/>
            <person name="Ohkuma M."/>
        </authorList>
    </citation>
    <scope>NUCLEOTIDE SEQUENCE</scope>
    <source>
        <strain evidence="7">JCM 30078</strain>
    </source>
</reference>
<evidence type="ECO:0000256" key="3">
    <source>
        <dbReference type="ARBA" id="ARBA00022777"/>
    </source>
</evidence>
<protein>
    <submittedName>
        <fullName evidence="7">Serine/threonine protein kinase</fullName>
    </submittedName>
</protein>
<keyword evidence="1" id="KW-0808">Transferase</keyword>
<evidence type="ECO:0000259" key="6">
    <source>
        <dbReference type="PROSITE" id="PS50011"/>
    </source>
</evidence>
<dbReference type="AlphaFoldDB" id="A0A917PRX8"/>
<dbReference type="RefSeq" id="WP_188982413.1">
    <property type="nucleotide sequence ID" value="NZ_BMPO01000003.1"/>
</dbReference>
<keyword evidence="3 7" id="KW-0418">Kinase</keyword>
<accession>A0A917PRX8</accession>
<name>A0A917PRX8_9PSED</name>
<dbReference type="PROSITE" id="PS00107">
    <property type="entry name" value="PROTEIN_KINASE_ATP"/>
    <property type="match status" value="1"/>
</dbReference>